<feature type="region of interest" description="Disordered" evidence="1">
    <location>
        <begin position="35"/>
        <end position="54"/>
    </location>
</feature>
<reference evidence="2 3" key="1">
    <citation type="submission" date="2023-05" db="EMBL/GenBank/DDBJ databases">
        <title>B98-5 Cell Line De Novo Hybrid Assembly: An Optical Mapping Approach.</title>
        <authorList>
            <person name="Kananen K."/>
            <person name="Auerbach J.A."/>
            <person name="Kautto E."/>
            <person name="Blachly J.S."/>
        </authorList>
    </citation>
    <scope>NUCLEOTIDE SEQUENCE [LARGE SCALE GENOMIC DNA]</scope>
    <source>
        <strain evidence="2">B95-8</strain>
        <tissue evidence="2">Cell line</tissue>
    </source>
</reference>
<evidence type="ECO:0000313" key="3">
    <source>
        <dbReference type="Proteomes" id="UP001266305"/>
    </source>
</evidence>
<organism evidence="2 3">
    <name type="scientific">Saguinus oedipus</name>
    <name type="common">Cotton-top tamarin</name>
    <name type="synonym">Oedipomidas oedipus</name>
    <dbReference type="NCBI Taxonomy" id="9490"/>
    <lineage>
        <taxon>Eukaryota</taxon>
        <taxon>Metazoa</taxon>
        <taxon>Chordata</taxon>
        <taxon>Craniata</taxon>
        <taxon>Vertebrata</taxon>
        <taxon>Euteleostomi</taxon>
        <taxon>Mammalia</taxon>
        <taxon>Eutheria</taxon>
        <taxon>Euarchontoglires</taxon>
        <taxon>Primates</taxon>
        <taxon>Haplorrhini</taxon>
        <taxon>Platyrrhini</taxon>
        <taxon>Cebidae</taxon>
        <taxon>Callitrichinae</taxon>
        <taxon>Saguinus</taxon>
    </lineage>
</organism>
<protein>
    <submittedName>
        <fullName evidence="2">Uncharacterized protein</fullName>
    </submittedName>
</protein>
<dbReference type="EMBL" id="JASSZA010000015">
    <property type="protein sequence ID" value="KAK2093452.1"/>
    <property type="molecule type" value="Genomic_DNA"/>
</dbReference>
<gene>
    <name evidence="2" type="ORF">P7K49_029981</name>
</gene>
<accession>A0ABQ9U8R0</accession>
<evidence type="ECO:0000256" key="1">
    <source>
        <dbReference type="SAM" id="MobiDB-lite"/>
    </source>
</evidence>
<name>A0ABQ9U8R0_SAGOE</name>
<dbReference type="Proteomes" id="UP001266305">
    <property type="component" value="Unassembled WGS sequence"/>
</dbReference>
<proteinExistence type="predicted"/>
<evidence type="ECO:0000313" key="2">
    <source>
        <dbReference type="EMBL" id="KAK2093452.1"/>
    </source>
</evidence>
<keyword evidence="3" id="KW-1185">Reference proteome</keyword>
<sequence length="157" mass="16818">MALFRLANVTTRPALALFHPVPAAGPCLGGAPPSHPGPFSTAVQPLGDPAAPPHGPCLHTRPLAPGGPAPGFLLATNLYIFPRYLEITAVSWPRNTCLEDRQCEQPGSEGRALETRVSGGQDSRTVYREEEADGQLRRFRDSSVSNAFACMKSEILE</sequence>
<comment type="caution">
    <text evidence="2">The sequence shown here is derived from an EMBL/GenBank/DDBJ whole genome shotgun (WGS) entry which is preliminary data.</text>
</comment>